<dbReference type="RefSeq" id="WP_139141723.1">
    <property type="nucleotide sequence ID" value="NZ_FMCS01000001.1"/>
</dbReference>
<protein>
    <recommendedName>
        <fullName evidence="4">YbaB/EbfC DNA-binding family protein</fullName>
    </recommendedName>
</protein>
<name>A0A1C4TW17_9ACTN</name>
<evidence type="ECO:0000313" key="2">
    <source>
        <dbReference type="EMBL" id="SCE63638.1"/>
    </source>
</evidence>
<dbReference type="InterPro" id="IPR036894">
    <property type="entry name" value="YbaB-like_sf"/>
</dbReference>
<organism evidence="2 3">
    <name type="scientific">Micromonospora chaiyaphumensis</name>
    <dbReference type="NCBI Taxonomy" id="307119"/>
    <lineage>
        <taxon>Bacteria</taxon>
        <taxon>Bacillati</taxon>
        <taxon>Actinomycetota</taxon>
        <taxon>Actinomycetes</taxon>
        <taxon>Micromonosporales</taxon>
        <taxon>Micromonosporaceae</taxon>
        <taxon>Micromonospora</taxon>
    </lineage>
</organism>
<feature type="compositionally biased region" description="Basic and acidic residues" evidence="1">
    <location>
        <begin position="168"/>
        <end position="184"/>
    </location>
</feature>
<dbReference type="Proteomes" id="UP000199629">
    <property type="component" value="Unassembled WGS sequence"/>
</dbReference>
<keyword evidence="3" id="KW-1185">Reference proteome</keyword>
<gene>
    <name evidence="2" type="ORF">GA0070214_10130</name>
</gene>
<dbReference type="Gene3D" id="3.30.1310.10">
    <property type="entry name" value="Nucleoid-associated protein YbaB-like domain"/>
    <property type="match status" value="1"/>
</dbReference>
<reference evidence="3" key="1">
    <citation type="submission" date="2016-06" db="EMBL/GenBank/DDBJ databases">
        <authorList>
            <person name="Varghese N."/>
            <person name="Submissions Spin"/>
        </authorList>
    </citation>
    <scope>NUCLEOTIDE SEQUENCE [LARGE SCALE GENOMIC DNA]</scope>
    <source>
        <strain evidence="3">DSM 45246</strain>
    </source>
</reference>
<accession>A0A1C4TW17</accession>
<dbReference type="AlphaFoldDB" id="A0A1C4TW17"/>
<feature type="region of interest" description="Disordered" evidence="1">
    <location>
        <begin position="161"/>
        <end position="186"/>
    </location>
</feature>
<sequence length="273" mass="28325">MPDDGDVDFARRVNAYRRQLAELQADRSRPGAAAEGHGDAADGQVRVVASAGRLRSVELAAQLMRLSGDDLAPVVEEAANNALAAARANPMSTEPTPELSGLADSLAAAVAESELAWRRLQGALNEAIAKVGPRTGLGGDVPTQETSDLLGGVMEVLRSARGVPSDAGESHEPERRGVGSDDAGHVSAEVDSAGRVVRLELRAGRLTSWQLGELVVEAVNQALDGVETADAVAPGPVGEDLSRRVAELQDASARHMAALTGALTGIMARIREP</sequence>
<proteinExistence type="predicted"/>
<evidence type="ECO:0008006" key="4">
    <source>
        <dbReference type="Google" id="ProtNLM"/>
    </source>
</evidence>
<evidence type="ECO:0000256" key="1">
    <source>
        <dbReference type="SAM" id="MobiDB-lite"/>
    </source>
</evidence>
<evidence type="ECO:0000313" key="3">
    <source>
        <dbReference type="Proteomes" id="UP000199629"/>
    </source>
</evidence>
<dbReference type="EMBL" id="FMCS01000001">
    <property type="protein sequence ID" value="SCE63638.1"/>
    <property type="molecule type" value="Genomic_DNA"/>
</dbReference>